<keyword evidence="3" id="KW-1003">Cell membrane</keyword>
<dbReference type="KEGG" id="soe:110800763"/>
<dbReference type="PIRSF" id="PIRSF031043">
    <property type="entry name" value="UCP031043"/>
    <property type="match status" value="1"/>
</dbReference>
<dbReference type="GO" id="GO:0005886">
    <property type="term" value="C:plasma membrane"/>
    <property type="evidence" value="ECO:0007669"/>
    <property type="project" value="UniProtKB-SubCell"/>
</dbReference>
<dbReference type="InterPro" id="IPR021182">
    <property type="entry name" value="SOK_magnoliopsida"/>
</dbReference>
<dbReference type="PANTHER" id="PTHR31083">
    <property type="entry name" value="UPSTREAM OF FLC PROTEIN (DUF966)"/>
    <property type="match status" value="1"/>
</dbReference>
<comment type="subunit">
    <text evidence="8">Homodimer. Forms long polymer filaments with other SOKs proteins polymers (e.g. SOK1, SOK2, SOK3 and SOK4) crucial for polar localization and biological activity. Binds to ANGUSTIFOLIA (AN).</text>
</comment>
<evidence type="ECO:0000256" key="9">
    <source>
        <dbReference type="SAM" id="MobiDB-lite"/>
    </source>
</evidence>
<keyword evidence="6" id="KW-0131">Cell cycle</keyword>
<evidence type="ECO:0000256" key="7">
    <source>
        <dbReference type="ARBA" id="ARBA00024211"/>
    </source>
</evidence>
<dbReference type="InterPro" id="IPR048351">
    <property type="entry name" value="SOK_DIX"/>
</dbReference>
<feature type="compositionally biased region" description="Polar residues" evidence="9">
    <location>
        <begin position="448"/>
        <end position="461"/>
    </location>
</feature>
<keyword evidence="2" id="KW-0217">Developmental protein</keyword>
<protein>
    <submittedName>
        <fullName evidence="12">Protein SOSEKI 2</fullName>
    </submittedName>
</protein>
<evidence type="ECO:0000256" key="1">
    <source>
        <dbReference type="ARBA" id="ARBA00004413"/>
    </source>
</evidence>
<dbReference type="GO" id="GO:0051301">
    <property type="term" value="P:cell division"/>
    <property type="evidence" value="ECO:0007669"/>
    <property type="project" value="UniProtKB-KW"/>
</dbReference>
<dbReference type="GO" id="GO:2000067">
    <property type="term" value="P:regulation of root morphogenesis"/>
    <property type="evidence" value="ECO:0007669"/>
    <property type="project" value="UniProtKB-ARBA"/>
</dbReference>
<feature type="compositionally biased region" description="Acidic residues" evidence="9">
    <location>
        <begin position="215"/>
        <end position="226"/>
    </location>
</feature>
<organism evidence="11 12">
    <name type="scientific">Spinacia oleracea</name>
    <name type="common">Spinach</name>
    <dbReference type="NCBI Taxonomy" id="3562"/>
    <lineage>
        <taxon>Eukaryota</taxon>
        <taxon>Viridiplantae</taxon>
        <taxon>Streptophyta</taxon>
        <taxon>Embryophyta</taxon>
        <taxon>Tracheophyta</taxon>
        <taxon>Spermatophyta</taxon>
        <taxon>Magnoliopsida</taxon>
        <taxon>eudicotyledons</taxon>
        <taxon>Gunneridae</taxon>
        <taxon>Pentapetalae</taxon>
        <taxon>Caryophyllales</taxon>
        <taxon>Chenopodiaceae</taxon>
        <taxon>Chenopodioideae</taxon>
        <taxon>Anserineae</taxon>
        <taxon>Spinacia</taxon>
    </lineage>
</organism>
<evidence type="ECO:0000256" key="8">
    <source>
        <dbReference type="ARBA" id="ARBA00046534"/>
    </source>
</evidence>
<gene>
    <name evidence="12" type="primary">LOC110800763</name>
</gene>
<dbReference type="GO" id="GO:0051258">
    <property type="term" value="P:protein polymerization"/>
    <property type="evidence" value="ECO:0007669"/>
    <property type="project" value="UniProtKB-ARBA"/>
</dbReference>
<name>A0A9R0K7T5_SPIOL</name>
<dbReference type="PANTHER" id="PTHR31083:SF18">
    <property type="entry name" value="PROTEIN SOSEKI 2"/>
    <property type="match status" value="1"/>
</dbReference>
<keyword evidence="4" id="KW-0132">Cell division</keyword>
<feature type="compositionally biased region" description="Low complexity" evidence="9">
    <location>
        <begin position="43"/>
        <end position="56"/>
    </location>
</feature>
<evidence type="ECO:0000256" key="2">
    <source>
        <dbReference type="ARBA" id="ARBA00022473"/>
    </source>
</evidence>
<proteinExistence type="inferred from homology"/>
<evidence type="ECO:0000313" key="11">
    <source>
        <dbReference type="Proteomes" id="UP000813463"/>
    </source>
</evidence>
<evidence type="ECO:0000256" key="4">
    <source>
        <dbReference type="ARBA" id="ARBA00022618"/>
    </source>
</evidence>
<dbReference type="GeneID" id="110800763"/>
<evidence type="ECO:0000259" key="10">
    <source>
        <dbReference type="Pfam" id="PF06136"/>
    </source>
</evidence>
<feature type="compositionally biased region" description="Low complexity" evidence="9">
    <location>
        <begin position="433"/>
        <end position="443"/>
    </location>
</feature>
<comment type="similarity">
    <text evidence="7">Belongs to the SOSEKI family.</text>
</comment>
<evidence type="ECO:0000256" key="6">
    <source>
        <dbReference type="ARBA" id="ARBA00023306"/>
    </source>
</evidence>
<keyword evidence="11" id="KW-1185">Reference proteome</keyword>
<feature type="compositionally biased region" description="Low complexity" evidence="9">
    <location>
        <begin position="247"/>
        <end position="258"/>
    </location>
</feature>
<dbReference type="GO" id="GO:0051302">
    <property type="term" value="P:regulation of cell division"/>
    <property type="evidence" value="ECO:0007669"/>
    <property type="project" value="UniProtKB-ARBA"/>
</dbReference>
<reference evidence="11" key="1">
    <citation type="journal article" date="2021" name="Nat. Commun.">
        <title>Genomic analyses provide insights into spinach domestication and the genetic basis of agronomic traits.</title>
        <authorList>
            <person name="Cai X."/>
            <person name="Sun X."/>
            <person name="Xu C."/>
            <person name="Sun H."/>
            <person name="Wang X."/>
            <person name="Ge C."/>
            <person name="Zhang Z."/>
            <person name="Wang Q."/>
            <person name="Fei Z."/>
            <person name="Jiao C."/>
            <person name="Wang Q."/>
        </authorList>
    </citation>
    <scope>NUCLEOTIDE SEQUENCE [LARGE SCALE GENOMIC DNA]</scope>
    <source>
        <strain evidence="11">cv. Varoflay</strain>
    </source>
</reference>
<feature type="region of interest" description="Disordered" evidence="9">
    <location>
        <begin position="205"/>
        <end position="281"/>
    </location>
</feature>
<evidence type="ECO:0000256" key="5">
    <source>
        <dbReference type="ARBA" id="ARBA00023136"/>
    </source>
</evidence>
<evidence type="ECO:0000313" key="12">
    <source>
        <dbReference type="RefSeq" id="XP_021861776.2"/>
    </source>
</evidence>
<dbReference type="Proteomes" id="UP000813463">
    <property type="component" value="Chromosome 3"/>
</dbReference>
<evidence type="ECO:0000256" key="3">
    <source>
        <dbReference type="ARBA" id="ARBA00022475"/>
    </source>
</evidence>
<dbReference type="AlphaFoldDB" id="A0A9R0K7T5"/>
<dbReference type="RefSeq" id="XP_021861776.2">
    <property type="nucleotide sequence ID" value="XM_022006084.2"/>
</dbReference>
<feature type="region of interest" description="Disordered" evidence="9">
    <location>
        <begin position="432"/>
        <end position="480"/>
    </location>
</feature>
<feature type="region of interest" description="Disordered" evidence="9">
    <location>
        <begin position="36"/>
        <end position="57"/>
    </location>
</feature>
<comment type="subcellular location">
    <subcellularLocation>
        <location evidence="1">Cell membrane</location>
        <topology evidence="1">Peripheral membrane protein</topology>
        <orientation evidence="1">Cytoplasmic side</orientation>
    </subcellularLocation>
</comment>
<feature type="domain" description="SOSEKI DIX-like" evidence="10">
    <location>
        <begin position="68"/>
        <end position="156"/>
    </location>
</feature>
<sequence>MEVGVGLERVVGRSSTSERFEISPAKLASNLKISRHNRHEQQHQQQQQQQQQQQHHPVNRSLKMFNKVQVVYYLTRNGHLEHPHFIEVPHLATQPLRLKDVVDRLTLLRGKAMPCQYSWSCKRSYKNGYVWNDLTENDVIYATEGSEYVLKGSELVQDRDHYSENRIEEAQIKRRQQRQPCQTKTNQLVINKSIGIHEGQKAVNKYEQTENHNNDDEEEEDEEDEEKGSCNSSNAPYPAMQMEQEESYSLPSTSSTNSDKQPTQVANIPASKEVSRSIEEDGDPVVSTSLARNSTVLLQLIACGGGGTVGPQSKMKIKAKDKNKDKEKANNFNFSMKNTFIPCLKHQLSTRNNAIPQRVKPVERQPPCSNYCKAGDHDHDDRVVVSKEYEDEDMMMVRYMSENPRFGNLQSQDKEYFSGTIVEAMSTHHLHTHSSSSCSSHLHPPVFTKSSSYNEQRSSKAGLQAEAEAASSVVDMDDEKEDAKVKGIIKLCMPRKKSFSSTSTKHS</sequence>
<dbReference type="GO" id="GO:0090708">
    <property type="term" value="P:specification of plant organ axis polarity"/>
    <property type="evidence" value="ECO:0007669"/>
    <property type="project" value="UniProtKB-ARBA"/>
</dbReference>
<dbReference type="InterPro" id="IPR010369">
    <property type="entry name" value="SOK"/>
</dbReference>
<dbReference type="Pfam" id="PF06136">
    <property type="entry name" value="SOK"/>
    <property type="match status" value="1"/>
</dbReference>
<reference evidence="12" key="2">
    <citation type="submission" date="2025-08" db="UniProtKB">
        <authorList>
            <consortium name="RefSeq"/>
        </authorList>
    </citation>
    <scope>IDENTIFICATION</scope>
    <source>
        <tissue evidence="12">Leaf</tissue>
    </source>
</reference>
<keyword evidence="5" id="KW-0472">Membrane</keyword>
<accession>A0A9R0K7T5</accession>